<feature type="compositionally biased region" description="Low complexity" evidence="1">
    <location>
        <begin position="184"/>
        <end position="194"/>
    </location>
</feature>
<accession>A0A5B0SGX6</accession>
<feature type="region of interest" description="Disordered" evidence="1">
    <location>
        <begin position="433"/>
        <end position="453"/>
    </location>
</feature>
<feature type="compositionally biased region" description="Low complexity" evidence="1">
    <location>
        <begin position="84"/>
        <end position="133"/>
    </location>
</feature>
<name>A0A5B0SGX6_PUCGR</name>
<feature type="compositionally biased region" description="Polar residues" evidence="1">
    <location>
        <begin position="171"/>
        <end position="183"/>
    </location>
</feature>
<comment type="caution">
    <text evidence="3">The sequence shown here is derived from an EMBL/GenBank/DDBJ whole genome shotgun (WGS) entry which is preliminary data.</text>
</comment>
<evidence type="ECO:0000313" key="3">
    <source>
        <dbReference type="EMBL" id="KAA1137436.1"/>
    </source>
</evidence>
<evidence type="ECO:0000313" key="4">
    <source>
        <dbReference type="Proteomes" id="UP000325313"/>
    </source>
</evidence>
<reference evidence="3 4" key="1">
    <citation type="submission" date="2019-05" db="EMBL/GenBank/DDBJ databases">
        <title>Emergence of the Ug99 lineage of the wheat stem rust pathogen through somatic hybridization.</title>
        <authorList>
            <person name="Li F."/>
            <person name="Upadhyaya N.M."/>
            <person name="Sperschneider J."/>
            <person name="Matny O."/>
            <person name="Nguyen-Phuc H."/>
            <person name="Mago R."/>
            <person name="Raley C."/>
            <person name="Miller M.E."/>
            <person name="Silverstein K.A.T."/>
            <person name="Henningsen E."/>
            <person name="Hirsch C.D."/>
            <person name="Visser B."/>
            <person name="Pretorius Z.A."/>
            <person name="Steffenson B.J."/>
            <person name="Schwessinger B."/>
            <person name="Dodds P.N."/>
            <person name="Figueroa M."/>
        </authorList>
    </citation>
    <scope>NUCLEOTIDE SEQUENCE [LARGE SCALE GENOMIC DNA]</scope>
    <source>
        <strain evidence="3 4">Ug99</strain>
    </source>
</reference>
<dbReference type="EMBL" id="VDEP01000008">
    <property type="protein sequence ID" value="KAA1137436.1"/>
    <property type="molecule type" value="Genomic_DNA"/>
</dbReference>
<gene>
    <name evidence="3" type="ORF">PGTUg99_014112</name>
</gene>
<feature type="compositionally biased region" description="Polar residues" evidence="1">
    <location>
        <begin position="134"/>
        <end position="162"/>
    </location>
</feature>
<keyword evidence="2" id="KW-0472">Membrane</keyword>
<protein>
    <submittedName>
        <fullName evidence="3">Uncharacterized protein</fullName>
    </submittedName>
</protein>
<evidence type="ECO:0000256" key="2">
    <source>
        <dbReference type="SAM" id="Phobius"/>
    </source>
</evidence>
<feature type="transmembrane region" description="Helical" evidence="2">
    <location>
        <begin position="208"/>
        <end position="230"/>
    </location>
</feature>
<sequence length="557" mass="60501">MISPFWHPHLLFWFFKTESEAPLFGVSTKNSVYQPLSANLTLWNGVRYHPPPNAMVVRRLPGGSDLGTSTGSNSSAPASGQSASYQSTGTPSTTTSLTSAPSAQATGTATPPSASSSIASTVTSTFSQVSTASPTPVTTQTSDFSASPTPTNVPGQTITASTEGVAESAPLPSSSLTEFSQPISSAPLPNASAAQQSPAQTSEFTGTIITAVCFGYFTILFATIVAVYILRRRRHQEVDHRTSRKISKWRSQSKKLNESFDFGESVYNPQTPSLRVTTPFTWGDCSTKNLIISDLRVNRHNMTPHTNSLSMTHSNSASMFSARSSASTTNTVLDPFMRYKYPRRQSLAARLPQSPSTAYSRPEGSKYSSLSSAFTSFICRKSHFNGGSSYWSSEDAKSREKFELRNCRLRSPSRCSSFSERSFNMVAAEGPSYRRTSRYGSDRKSNLETETRQSGITSLLENYTYDSSGPPQYPSSADALKKSRNSIEKAARHSLGMTLVFSDTASQMQNSYSPGQDLCMLALDLSDGMPDEPSPSICSPGLKSSYLLEESRFKKGR</sequence>
<feature type="region of interest" description="Disordered" evidence="1">
    <location>
        <begin position="54"/>
        <end position="194"/>
    </location>
</feature>
<organism evidence="3 4">
    <name type="scientific">Puccinia graminis f. sp. tritici</name>
    <dbReference type="NCBI Taxonomy" id="56615"/>
    <lineage>
        <taxon>Eukaryota</taxon>
        <taxon>Fungi</taxon>
        <taxon>Dikarya</taxon>
        <taxon>Basidiomycota</taxon>
        <taxon>Pucciniomycotina</taxon>
        <taxon>Pucciniomycetes</taxon>
        <taxon>Pucciniales</taxon>
        <taxon>Pucciniaceae</taxon>
        <taxon>Puccinia</taxon>
    </lineage>
</organism>
<proteinExistence type="predicted"/>
<keyword evidence="2" id="KW-1133">Transmembrane helix</keyword>
<feature type="compositionally biased region" description="Polar residues" evidence="1">
    <location>
        <begin position="66"/>
        <end position="83"/>
    </location>
</feature>
<evidence type="ECO:0000256" key="1">
    <source>
        <dbReference type="SAM" id="MobiDB-lite"/>
    </source>
</evidence>
<feature type="compositionally biased region" description="Basic and acidic residues" evidence="1">
    <location>
        <begin position="440"/>
        <end position="451"/>
    </location>
</feature>
<keyword evidence="2" id="KW-0812">Transmembrane</keyword>
<dbReference type="Proteomes" id="UP000325313">
    <property type="component" value="Unassembled WGS sequence"/>
</dbReference>
<dbReference type="AlphaFoldDB" id="A0A5B0SGX6"/>